<feature type="domain" description="Resolvase/invertase-type recombinase catalytic" evidence="3">
    <location>
        <begin position="2"/>
        <end position="143"/>
    </location>
</feature>
<dbReference type="Pfam" id="PF00239">
    <property type="entry name" value="Resolvase"/>
    <property type="match status" value="1"/>
</dbReference>
<gene>
    <name evidence="4" type="ORF">METZ01_LOCUS505112</name>
</gene>
<evidence type="ECO:0000256" key="1">
    <source>
        <dbReference type="ARBA" id="ARBA00023125"/>
    </source>
</evidence>
<evidence type="ECO:0000256" key="2">
    <source>
        <dbReference type="ARBA" id="ARBA00023172"/>
    </source>
</evidence>
<dbReference type="InterPro" id="IPR036162">
    <property type="entry name" value="Resolvase-like_N_sf"/>
</dbReference>
<dbReference type="CDD" id="cd03768">
    <property type="entry name" value="SR_ResInv"/>
    <property type="match status" value="1"/>
</dbReference>
<dbReference type="GO" id="GO:0003677">
    <property type="term" value="F:DNA binding"/>
    <property type="evidence" value="ECO:0007669"/>
    <property type="project" value="UniProtKB-KW"/>
</dbReference>
<sequence length="194" mass="21636">MKAAIYSRVSTDKQTTDNQTQQLLAVAERNGWNVEAVYSDVISGVKEKRPELDALMKAVIKREVDVVLLWDISRLGRSLQHLLKLLEEFHAKGVDLYFHQQGIDTTTPAGKLMFQLCGAFAEFERGMIQERVKAGLARAVAQGKKLGAPTVHTKIQAKAQEMYEIGMSFRKIGRELGIHHGTVKKYVLNTGQAA</sequence>
<dbReference type="Gene3D" id="1.10.10.60">
    <property type="entry name" value="Homeodomain-like"/>
    <property type="match status" value="1"/>
</dbReference>
<dbReference type="EMBL" id="UINC01223178">
    <property type="protein sequence ID" value="SVE52258.1"/>
    <property type="molecule type" value="Genomic_DNA"/>
</dbReference>
<accession>A0A383E848</accession>
<evidence type="ECO:0000259" key="3">
    <source>
        <dbReference type="PROSITE" id="PS51736"/>
    </source>
</evidence>
<dbReference type="SMART" id="SM00857">
    <property type="entry name" value="Resolvase"/>
    <property type="match status" value="1"/>
</dbReference>
<name>A0A383E848_9ZZZZ</name>
<keyword evidence="2" id="KW-0233">DNA recombination</keyword>
<dbReference type="SUPFAM" id="SSF53041">
    <property type="entry name" value="Resolvase-like"/>
    <property type="match status" value="1"/>
</dbReference>
<evidence type="ECO:0000313" key="4">
    <source>
        <dbReference type="EMBL" id="SVE52258.1"/>
    </source>
</evidence>
<dbReference type="InterPro" id="IPR050639">
    <property type="entry name" value="SSR_resolvase"/>
</dbReference>
<dbReference type="PROSITE" id="PS51736">
    <property type="entry name" value="RECOMBINASES_3"/>
    <property type="match status" value="1"/>
</dbReference>
<organism evidence="4">
    <name type="scientific">marine metagenome</name>
    <dbReference type="NCBI Taxonomy" id="408172"/>
    <lineage>
        <taxon>unclassified sequences</taxon>
        <taxon>metagenomes</taxon>
        <taxon>ecological metagenomes</taxon>
    </lineage>
</organism>
<dbReference type="Gene3D" id="3.40.50.1390">
    <property type="entry name" value="Resolvase, N-terminal catalytic domain"/>
    <property type="match status" value="1"/>
</dbReference>
<dbReference type="PANTHER" id="PTHR30461">
    <property type="entry name" value="DNA-INVERTASE FROM LAMBDOID PROPHAGE"/>
    <property type="match status" value="1"/>
</dbReference>
<reference evidence="4" key="1">
    <citation type="submission" date="2018-05" db="EMBL/GenBank/DDBJ databases">
        <authorList>
            <person name="Lanie J.A."/>
            <person name="Ng W.-L."/>
            <person name="Kazmierczak K.M."/>
            <person name="Andrzejewski T.M."/>
            <person name="Davidsen T.M."/>
            <person name="Wayne K.J."/>
            <person name="Tettelin H."/>
            <person name="Glass J.I."/>
            <person name="Rusch D."/>
            <person name="Podicherti R."/>
            <person name="Tsui H.-C.T."/>
            <person name="Winkler M.E."/>
        </authorList>
    </citation>
    <scope>NUCLEOTIDE SEQUENCE</scope>
</reference>
<dbReference type="AlphaFoldDB" id="A0A383E848"/>
<protein>
    <recommendedName>
        <fullName evidence="3">Resolvase/invertase-type recombinase catalytic domain-containing protein</fullName>
    </recommendedName>
</protein>
<keyword evidence="1" id="KW-0238">DNA-binding</keyword>
<dbReference type="PANTHER" id="PTHR30461:SF2">
    <property type="entry name" value="SERINE RECOMBINASE PINE-RELATED"/>
    <property type="match status" value="1"/>
</dbReference>
<dbReference type="InterPro" id="IPR006119">
    <property type="entry name" value="Resolv_N"/>
</dbReference>
<proteinExistence type="predicted"/>
<dbReference type="GO" id="GO:0000150">
    <property type="term" value="F:DNA strand exchange activity"/>
    <property type="evidence" value="ECO:0007669"/>
    <property type="project" value="InterPro"/>
</dbReference>